<dbReference type="Proteomes" id="UP001591681">
    <property type="component" value="Unassembled WGS sequence"/>
</dbReference>
<dbReference type="AlphaFoldDB" id="A0ABD1KVX7"/>
<gene>
    <name evidence="2" type="ORF">ACEWY4_000187</name>
</gene>
<comment type="caution">
    <text evidence="2">The sequence shown here is derived from an EMBL/GenBank/DDBJ whole genome shotgun (WGS) entry which is preliminary data.</text>
</comment>
<dbReference type="PANTHER" id="PTHR14254:SF5">
    <property type="entry name" value="ERBB RECEPTOR FEEDBACK INHIBITOR 1"/>
    <property type="match status" value="1"/>
</dbReference>
<evidence type="ECO:0000256" key="1">
    <source>
        <dbReference type="SAM" id="MobiDB-lite"/>
    </source>
</evidence>
<proteinExistence type="predicted"/>
<dbReference type="EMBL" id="JBHFQA010000001">
    <property type="protein sequence ID" value="KAL2103319.1"/>
    <property type="molecule type" value="Genomic_DNA"/>
</dbReference>
<feature type="region of interest" description="Disordered" evidence="1">
    <location>
        <begin position="75"/>
        <end position="99"/>
    </location>
</feature>
<sequence>MEVCLSMATAKPFWDPHETNNLYFCLDAETMEPNFREHYRDSSMGFEETSIPSHAEGDQVVPSFKRLSVYEHIPPRSSQRAPKPLPPLPDPSDLSSDEAVDSEVEFFTSTDDRQRLMPEHCSKALAFRYGAPSRRSFRGCGQINYAYYESAKTSCGQGQDKLYGHKREAREPPLPRDCTRQADRPQRRLRRTHSGPAGSFKTAGLRLFGHNAAGNSSSQLQDKPEVPPRVPIPPLPAKSSELRQRWSMVVPSPPLSDADDDKPPEIPPREPIPQHYVRPSSPKSLPIYVNGVMPPTQSFAPNPKYVSKAPQHRTLYEAGGTTPPAHNPCILPIMEDGKKASATHYFLLPHRPAYLDRYARFFRERDCETDEGACS</sequence>
<feature type="region of interest" description="Disordered" evidence="1">
    <location>
        <begin position="166"/>
        <end position="279"/>
    </location>
</feature>
<feature type="compositionally biased region" description="Basic and acidic residues" evidence="1">
    <location>
        <begin position="166"/>
        <end position="186"/>
    </location>
</feature>
<keyword evidence="3" id="KW-1185">Reference proteome</keyword>
<evidence type="ECO:0000313" key="2">
    <source>
        <dbReference type="EMBL" id="KAL2103319.1"/>
    </source>
</evidence>
<protein>
    <recommendedName>
        <fullName evidence="4">ERBB receptor feedback inhibitor 1</fullName>
    </recommendedName>
</protein>
<dbReference type="PANTHER" id="PTHR14254">
    <property type="entry name" value="GENE 33 POLYPEPTIDE"/>
    <property type="match status" value="1"/>
</dbReference>
<accession>A0ABD1KVX7</accession>
<dbReference type="InterPro" id="IPR052112">
    <property type="entry name" value="EGFR_SigReg_Kinase"/>
</dbReference>
<name>A0ABD1KVX7_9TELE</name>
<evidence type="ECO:0000313" key="3">
    <source>
        <dbReference type="Proteomes" id="UP001591681"/>
    </source>
</evidence>
<reference evidence="2 3" key="1">
    <citation type="submission" date="2024-09" db="EMBL/GenBank/DDBJ databases">
        <title>A chromosome-level genome assembly of Gray's grenadier anchovy, Coilia grayii.</title>
        <authorList>
            <person name="Fu Z."/>
        </authorList>
    </citation>
    <scope>NUCLEOTIDE SEQUENCE [LARGE SCALE GENOMIC DNA]</scope>
    <source>
        <strain evidence="2">G4</strain>
        <tissue evidence="2">Muscle</tissue>
    </source>
</reference>
<feature type="compositionally biased region" description="Pro residues" evidence="1">
    <location>
        <begin position="227"/>
        <end position="236"/>
    </location>
</feature>
<organism evidence="2 3">
    <name type="scientific">Coilia grayii</name>
    <name type="common">Gray's grenadier anchovy</name>
    <dbReference type="NCBI Taxonomy" id="363190"/>
    <lineage>
        <taxon>Eukaryota</taxon>
        <taxon>Metazoa</taxon>
        <taxon>Chordata</taxon>
        <taxon>Craniata</taxon>
        <taxon>Vertebrata</taxon>
        <taxon>Euteleostomi</taxon>
        <taxon>Actinopterygii</taxon>
        <taxon>Neopterygii</taxon>
        <taxon>Teleostei</taxon>
        <taxon>Clupei</taxon>
        <taxon>Clupeiformes</taxon>
        <taxon>Clupeoidei</taxon>
        <taxon>Engraulidae</taxon>
        <taxon>Coilinae</taxon>
        <taxon>Coilia</taxon>
    </lineage>
</organism>
<evidence type="ECO:0008006" key="4">
    <source>
        <dbReference type="Google" id="ProtNLM"/>
    </source>
</evidence>